<reference evidence="2 4" key="1">
    <citation type="submission" date="2022-02" db="EMBL/GenBank/DDBJ databases">
        <title>Chromosome-level reference genomes for two strains of Caenorhabditis briggsae: an improved platform for comparative genomics.</title>
        <authorList>
            <person name="Stevens L."/>
            <person name="Andersen E.C."/>
        </authorList>
    </citation>
    <scope>NUCLEOTIDE SEQUENCE [LARGE SCALE GENOMIC DNA]</scope>
    <source>
        <strain evidence="2">QX1410_ONT</strain>
        <tissue evidence="2">Whole-organism</tissue>
    </source>
</reference>
<evidence type="ECO:0000256" key="1">
    <source>
        <dbReference type="SAM" id="Phobius"/>
    </source>
</evidence>
<name>A0AAE9A099_CAEBR</name>
<keyword evidence="1" id="KW-0472">Membrane</keyword>
<accession>A0AAE9A099</accession>
<evidence type="ECO:0000313" key="2">
    <source>
        <dbReference type="EMBL" id="ULT89259.1"/>
    </source>
</evidence>
<protein>
    <submittedName>
        <fullName evidence="2">Uncharacterized protein</fullName>
    </submittedName>
</protein>
<keyword evidence="5" id="KW-1185">Reference proteome</keyword>
<evidence type="ECO:0000313" key="4">
    <source>
        <dbReference type="Proteomes" id="UP000827892"/>
    </source>
</evidence>
<reference evidence="3 5" key="2">
    <citation type="submission" date="2022-04" db="EMBL/GenBank/DDBJ databases">
        <title>Chromosome-level reference genomes for two strains of Caenorhabditis briggsae: an improved platform for comparative genomics.</title>
        <authorList>
            <person name="Stevens L."/>
            <person name="Andersen E."/>
        </authorList>
    </citation>
    <scope>NUCLEOTIDE SEQUENCE [LARGE SCALE GENOMIC DNA]</scope>
    <source>
        <strain evidence="3">VX34</strain>
        <tissue evidence="3">Whole-organism</tissue>
    </source>
</reference>
<dbReference type="EMBL" id="CP092624">
    <property type="protein sequence ID" value="UMM35088.1"/>
    <property type="molecule type" value="Genomic_DNA"/>
</dbReference>
<sequence length="329" mass="37111">MTAPLPVSDSSACVYIFFFFGSPFFALSIKRRHSKTVKQLETMSSQSFVISSSSTTTPSGSKGFMHIPAELFDQVDAHLSVEDSASFKSVHPLIDIRLTSNLTPYDKLHLSDDQDECWISDTRGRAAPRKFQANNISALIRSLTNLREITIIMKDVSIRNAQSLEQKINLTECTPYTPSGYLGKLFEGISPAELNLRQLSIHVDIMVESLQDVYHLMCPTADLHYSMNELANASFNSFVQISICCAQIRPTDEMPRNNLLVGMQHALKYYHEQGVKTEFVIEPCEGYVDMTVERGNVEYSFAFFYYNPTICDPTPEDMDVDTKVDESME</sequence>
<keyword evidence="1" id="KW-1133">Transmembrane helix</keyword>
<dbReference type="EMBL" id="CP090895">
    <property type="protein sequence ID" value="ULT89259.1"/>
    <property type="molecule type" value="Genomic_DNA"/>
</dbReference>
<evidence type="ECO:0000313" key="3">
    <source>
        <dbReference type="EMBL" id="UMM35088.1"/>
    </source>
</evidence>
<gene>
    <name evidence="2" type="ORF">L3Y34_008021</name>
    <name evidence="3" type="ORF">L5515_007866</name>
</gene>
<keyword evidence="1" id="KW-0812">Transmembrane</keyword>
<dbReference type="Proteomes" id="UP000827892">
    <property type="component" value="Chromosome V"/>
</dbReference>
<dbReference type="Proteomes" id="UP000829354">
    <property type="component" value="Chromosome V"/>
</dbReference>
<organism evidence="2 4">
    <name type="scientific">Caenorhabditis briggsae</name>
    <dbReference type="NCBI Taxonomy" id="6238"/>
    <lineage>
        <taxon>Eukaryota</taxon>
        <taxon>Metazoa</taxon>
        <taxon>Ecdysozoa</taxon>
        <taxon>Nematoda</taxon>
        <taxon>Chromadorea</taxon>
        <taxon>Rhabditida</taxon>
        <taxon>Rhabditina</taxon>
        <taxon>Rhabditomorpha</taxon>
        <taxon>Rhabditoidea</taxon>
        <taxon>Rhabditidae</taxon>
        <taxon>Peloderinae</taxon>
        <taxon>Caenorhabditis</taxon>
    </lineage>
</organism>
<proteinExistence type="predicted"/>
<feature type="transmembrane region" description="Helical" evidence="1">
    <location>
        <begin position="12"/>
        <end position="29"/>
    </location>
</feature>
<evidence type="ECO:0000313" key="5">
    <source>
        <dbReference type="Proteomes" id="UP000829354"/>
    </source>
</evidence>
<dbReference type="AlphaFoldDB" id="A0AAE9A099"/>